<dbReference type="Gene3D" id="6.10.250.2410">
    <property type="match status" value="1"/>
</dbReference>
<protein>
    <recommendedName>
        <fullName evidence="4">Segregation and condensation protein A</fullName>
    </recommendedName>
</protein>
<reference evidence="2" key="2">
    <citation type="submission" date="2022-03" db="EMBL/GenBank/DDBJ databases">
        <authorList>
            <person name="Ryngajllo M."/>
            <person name="Jacek P."/>
            <person name="Kubiak K."/>
        </authorList>
    </citation>
    <scope>NUCLEOTIDE SEQUENCE</scope>
    <source>
        <strain evidence="2">SI1</strain>
    </source>
</reference>
<dbReference type="RefSeq" id="WP_247066959.1">
    <property type="nucleotide sequence ID" value="NZ_CP094848.1"/>
</dbReference>
<dbReference type="AlphaFoldDB" id="A0AAW5ET24"/>
<evidence type="ECO:0008006" key="4">
    <source>
        <dbReference type="Google" id="ProtNLM"/>
    </source>
</evidence>
<sequence length="272" mass="29905">MAQYDLFEEDGRPEPVIRMEAYQGGLTHLLALAQARRIDIRALDLVALVDQLTVAIRASSSLPLGRKAEWAVMVSGLLLLRSRLMLPADDPRQREATDEVSRLRAQLLAAEEAGRLAAWLSARPQLGQEIHVYGGGPACDLLEQPPEWETDRIEFLWGCLAVFDGNWGVPPPEPAYAPVQLDLFDVEDARVRVRHALMLADGPVTLDRMLPDRMPPDRMPSSGGASEAPEGPPVRARSAWTSTFTACLELVKQGEARATQADPDPLPAFCRT</sequence>
<organism evidence="2 3">
    <name type="scientific">Novacetimonas hansenii</name>
    <name type="common">Komagataeibacter hansenii</name>
    <dbReference type="NCBI Taxonomy" id="436"/>
    <lineage>
        <taxon>Bacteria</taxon>
        <taxon>Pseudomonadati</taxon>
        <taxon>Pseudomonadota</taxon>
        <taxon>Alphaproteobacteria</taxon>
        <taxon>Acetobacterales</taxon>
        <taxon>Acetobacteraceae</taxon>
        <taxon>Novacetimonas</taxon>
    </lineage>
</organism>
<accession>A0AAW5ET24</accession>
<evidence type="ECO:0000313" key="2">
    <source>
        <dbReference type="EMBL" id="MCJ8353993.1"/>
    </source>
</evidence>
<evidence type="ECO:0000256" key="1">
    <source>
        <dbReference type="SAM" id="MobiDB-lite"/>
    </source>
</evidence>
<reference evidence="2" key="1">
    <citation type="journal article" date="2021" name="Polymers (Basel)">
        <title>Highly Stretchable Bacterial Cellulose Produced by Komagataeibacter hansenii SI1.</title>
        <authorList>
            <person name="Cielecka I."/>
            <person name="Ryngajllo M."/>
            <person name="Maniukiewicz W."/>
            <person name="Bielecki S."/>
        </authorList>
    </citation>
    <scope>NUCLEOTIDE SEQUENCE</scope>
    <source>
        <strain evidence="2">SI1</strain>
    </source>
</reference>
<feature type="region of interest" description="Disordered" evidence="1">
    <location>
        <begin position="208"/>
        <end position="236"/>
    </location>
</feature>
<evidence type="ECO:0000313" key="3">
    <source>
        <dbReference type="Proteomes" id="UP001202887"/>
    </source>
</evidence>
<dbReference type="Proteomes" id="UP001202887">
    <property type="component" value="Unassembled WGS sequence"/>
</dbReference>
<proteinExistence type="predicted"/>
<name>A0AAW5ET24_NOVHA</name>
<gene>
    <name evidence="2" type="ORF">K1W68_08320</name>
</gene>
<comment type="caution">
    <text evidence="2">The sequence shown here is derived from an EMBL/GenBank/DDBJ whole genome shotgun (WGS) entry which is preliminary data.</text>
</comment>
<dbReference type="EMBL" id="JAIBCX010000017">
    <property type="protein sequence ID" value="MCJ8353993.1"/>
    <property type="molecule type" value="Genomic_DNA"/>
</dbReference>